<feature type="signal peptide" evidence="1">
    <location>
        <begin position="1"/>
        <end position="29"/>
    </location>
</feature>
<comment type="caution">
    <text evidence="2">The sequence shown here is derived from an EMBL/GenBank/DDBJ whole genome shotgun (WGS) entry which is preliminary data.</text>
</comment>
<evidence type="ECO:0000313" key="3">
    <source>
        <dbReference type="Proteomes" id="UP001556196"/>
    </source>
</evidence>
<feature type="chain" id="PRO_5047222959" evidence="1">
    <location>
        <begin position="30"/>
        <end position="203"/>
    </location>
</feature>
<reference evidence="2 3" key="1">
    <citation type="submission" date="2024-06" db="EMBL/GenBank/DDBJ databases">
        <authorList>
            <person name="Tuo L."/>
        </authorList>
    </citation>
    <scope>NUCLEOTIDE SEQUENCE [LARGE SCALE GENOMIC DNA]</scope>
    <source>
        <strain evidence="2 3">ZMM04-5</strain>
    </source>
</reference>
<keyword evidence="3" id="KW-1185">Reference proteome</keyword>
<name>A0ABV3QXL4_9HYPH</name>
<sequence length="203" mass="21986">MRRSLKGFGDLCAAALVLAVCGWSPDAQAASGPASKAISVCHGYGCSFRSKLVLGPGDYSRIQAIMRAGARSPAAERAALKRAVQYFEERSAQVIGVRDNPKAAFGAARIKGQMDCIDESSNTTAFLHYLAGRGFLKFHKVGSKVSRGFFLDGRYPHWTAIVIDPRGVRWVVDSWYAPTGGAPDIFPYEEWKVRGVLQSGALD</sequence>
<dbReference type="Proteomes" id="UP001556196">
    <property type="component" value="Unassembled WGS sequence"/>
</dbReference>
<protein>
    <submittedName>
        <fullName evidence="2">Uncharacterized protein</fullName>
    </submittedName>
</protein>
<dbReference type="EMBL" id="JBFOCI010000001">
    <property type="protein sequence ID" value="MEW9805278.1"/>
    <property type="molecule type" value="Genomic_DNA"/>
</dbReference>
<evidence type="ECO:0000313" key="2">
    <source>
        <dbReference type="EMBL" id="MEW9805278.1"/>
    </source>
</evidence>
<accession>A0ABV3QXL4</accession>
<organism evidence="2 3">
    <name type="scientific">Mesorhizobium marinum</name>
    <dbReference type="NCBI Taxonomy" id="3228790"/>
    <lineage>
        <taxon>Bacteria</taxon>
        <taxon>Pseudomonadati</taxon>
        <taxon>Pseudomonadota</taxon>
        <taxon>Alphaproteobacteria</taxon>
        <taxon>Hyphomicrobiales</taxon>
        <taxon>Phyllobacteriaceae</taxon>
        <taxon>Mesorhizobium</taxon>
    </lineage>
</organism>
<gene>
    <name evidence="2" type="ORF">ABUE31_04660</name>
</gene>
<evidence type="ECO:0000256" key="1">
    <source>
        <dbReference type="SAM" id="SignalP"/>
    </source>
</evidence>
<keyword evidence="1" id="KW-0732">Signal</keyword>
<proteinExistence type="predicted"/>
<dbReference type="RefSeq" id="WP_367722319.1">
    <property type="nucleotide sequence ID" value="NZ_JBFOCH010000013.1"/>
</dbReference>